<feature type="chain" id="PRO_5018608524" description="Fimbrial assembly protein" evidence="1">
    <location>
        <begin position="23"/>
        <end position="171"/>
    </location>
</feature>
<dbReference type="GO" id="GO:0009289">
    <property type="term" value="C:pilus"/>
    <property type="evidence" value="ECO:0007669"/>
    <property type="project" value="InterPro"/>
</dbReference>
<feature type="signal peptide" evidence="1">
    <location>
        <begin position="1"/>
        <end position="22"/>
    </location>
</feature>
<dbReference type="AlphaFoldDB" id="A0A3Q9F5K4"/>
<proteinExistence type="predicted"/>
<organism evidence="2 3">
    <name type="scientific">Burkholderia cenocepacia</name>
    <dbReference type="NCBI Taxonomy" id="95486"/>
    <lineage>
        <taxon>Bacteria</taxon>
        <taxon>Pseudomonadati</taxon>
        <taxon>Pseudomonadota</taxon>
        <taxon>Betaproteobacteria</taxon>
        <taxon>Burkholderiales</taxon>
        <taxon>Burkholderiaceae</taxon>
        <taxon>Burkholderia</taxon>
        <taxon>Burkholderia cepacia complex</taxon>
    </lineage>
</organism>
<evidence type="ECO:0000313" key="3">
    <source>
        <dbReference type="Proteomes" id="UP000277191"/>
    </source>
</evidence>
<evidence type="ECO:0000313" key="2">
    <source>
        <dbReference type="EMBL" id="AZQ53128.1"/>
    </source>
</evidence>
<evidence type="ECO:0000256" key="1">
    <source>
        <dbReference type="SAM" id="SignalP"/>
    </source>
</evidence>
<reference evidence="2 3" key="1">
    <citation type="submission" date="2018-12" db="EMBL/GenBank/DDBJ databases">
        <title>Cadmium resistance mechanism in endophytic bacteria Burkholderia cenocepacia YG-3.</title>
        <authorList>
            <person name="Zhang X."/>
            <person name="Wang X."/>
            <person name="Zhu Y."/>
        </authorList>
    </citation>
    <scope>NUCLEOTIDE SEQUENCE [LARGE SCALE GENOMIC DNA]</scope>
    <source>
        <strain evidence="2 3">YG-3</strain>
    </source>
</reference>
<dbReference type="Gene3D" id="2.60.40.2040">
    <property type="entry name" value="CFA/I fimbrial subunit E, pilin domain"/>
    <property type="match status" value="1"/>
</dbReference>
<dbReference type="Proteomes" id="UP000277191">
    <property type="component" value="Chromosome 2"/>
</dbReference>
<dbReference type="RefSeq" id="WP_126364827.1">
    <property type="nucleotide sequence ID" value="NZ_CP034546.1"/>
</dbReference>
<keyword evidence="1" id="KW-0732">Signal</keyword>
<dbReference type="Pfam" id="PF04449">
    <property type="entry name" value="Fimbrial_CS1"/>
    <property type="match status" value="1"/>
</dbReference>
<accession>A0A3Q9F5K4</accession>
<evidence type="ECO:0008006" key="4">
    <source>
        <dbReference type="Google" id="ProtNLM"/>
    </source>
</evidence>
<name>A0A3Q9F5K4_9BURK</name>
<dbReference type="InterPro" id="IPR007540">
    <property type="entry name" value="Fimbrial_CS1-type"/>
</dbReference>
<gene>
    <name evidence="2" type="ORF">D5R55_19270</name>
</gene>
<sequence length="171" mass="18243">MHQSIVRACLLGAVAIAGTAHAEVKQQSFEIKLSAEVPAAGGFEIKEEGWNSAEPLKLDWNEAEKKFDTQKKSVLAKSGVGNVQVKFSTSDELKLSHQTKEDAFFKLGVKVGGKDVGVDPVEVVTKDEAKNGKSIEVEITPGEASDAMKDSLVAGDYSGTVSLMFETKVDG</sequence>
<dbReference type="EMBL" id="CP034546">
    <property type="protein sequence ID" value="AZQ53128.1"/>
    <property type="molecule type" value="Genomic_DNA"/>
</dbReference>
<protein>
    <recommendedName>
        <fullName evidence="4">Fimbrial assembly protein</fullName>
    </recommendedName>
</protein>